<dbReference type="WBParaSite" id="TTAC_0001135101-mRNA-1">
    <property type="protein sequence ID" value="TTAC_0001135101-mRNA-1"/>
    <property type="gene ID" value="TTAC_0001135101"/>
</dbReference>
<evidence type="ECO:0000313" key="3">
    <source>
        <dbReference type="Proteomes" id="UP000274429"/>
    </source>
</evidence>
<proteinExistence type="predicted"/>
<dbReference type="AlphaFoldDB" id="A0A0R3XCS4"/>
<name>A0A0R3XCS4_HYDTA</name>
<keyword evidence="3" id="KW-1185">Reference proteome</keyword>
<feature type="region of interest" description="Disordered" evidence="1">
    <location>
        <begin position="53"/>
        <end position="78"/>
    </location>
</feature>
<feature type="compositionally biased region" description="Low complexity" evidence="1">
    <location>
        <begin position="53"/>
        <end position="64"/>
    </location>
</feature>
<protein>
    <submittedName>
        <fullName evidence="2 4">Uncharacterized protein</fullName>
    </submittedName>
</protein>
<dbReference type="EMBL" id="UYWX01023681">
    <property type="protein sequence ID" value="VDM36315.1"/>
    <property type="molecule type" value="Genomic_DNA"/>
</dbReference>
<reference evidence="4" key="1">
    <citation type="submission" date="2017-02" db="UniProtKB">
        <authorList>
            <consortium name="WormBaseParasite"/>
        </authorList>
    </citation>
    <scope>IDENTIFICATION</scope>
</reference>
<reference evidence="2 3" key="2">
    <citation type="submission" date="2018-11" db="EMBL/GenBank/DDBJ databases">
        <authorList>
            <consortium name="Pathogen Informatics"/>
        </authorList>
    </citation>
    <scope>NUCLEOTIDE SEQUENCE [LARGE SCALE GENOMIC DNA]</scope>
</reference>
<sequence>MCQFVIPKAYLDNPPSLSTTCITTRRLHACNGLHFFSFNRFSFQLHLTLISSSYPTSPSSTDSSSPPPSSSPSPSHTASPHIVHFVGVTFFLSDTHSSS</sequence>
<organism evidence="4">
    <name type="scientific">Hydatigena taeniaeformis</name>
    <name type="common">Feline tapeworm</name>
    <name type="synonym">Taenia taeniaeformis</name>
    <dbReference type="NCBI Taxonomy" id="6205"/>
    <lineage>
        <taxon>Eukaryota</taxon>
        <taxon>Metazoa</taxon>
        <taxon>Spiralia</taxon>
        <taxon>Lophotrochozoa</taxon>
        <taxon>Platyhelminthes</taxon>
        <taxon>Cestoda</taxon>
        <taxon>Eucestoda</taxon>
        <taxon>Cyclophyllidea</taxon>
        <taxon>Taeniidae</taxon>
        <taxon>Hydatigera</taxon>
    </lineage>
</organism>
<accession>A0A0R3XCS4</accession>
<gene>
    <name evidence="2" type="ORF">TTAC_LOCUS11335</name>
</gene>
<evidence type="ECO:0000256" key="1">
    <source>
        <dbReference type="SAM" id="MobiDB-lite"/>
    </source>
</evidence>
<evidence type="ECO:0000313" key="4">
    <source>
        <dbReference type="WBParaSite" id="TTAC_0001135101-mRNA-1"/>
    </source>
</evidence>
<dbReference type="Proteomes" id="UP000274429">
    <property type="component" value="Unassembled WGS sequence"/>
</dbReference>
<evidence type="ECO:0000313" key="2">
    <source>
        <dbReference type="EMBL" id="VDM36315.1"/>
    </source>
</evidence>